<dbReference type="OrthoDB" id="2512050at2759"/>
<evidence type="ECO:0000313" key="1">
    <source>
        <dbReference type="EMBL" id="EFP83960.1"/>
    </source>
</evidence>
<dbReference type="RefSeq" id="XP_003328379.1">
    <property type="nucleotide sequence ID" value="XM_003328331.2"/>
</dbReference>
<dbReference type="AlphaFoldDB" id="E3KI35"/>
<reference evidence="2" key="2">
    <citation type="journal article" date="2011" name="Proc. Natl. Acad. Sci. U.S.A.">
        <title>Obligate biotrophy features unraveled by the genomic analysis of rust fungi.</title>
        <authorList>
            <person name="Duplessis S."/>
            <person name="Cuomo C.A."/>
            <person name="Lin Y.-C."/>
            <person name="Aerts A."/>
            <person name="Tisserant E."/>
            <person name="Veneault-Fourrey C."/>
            <person name="Joly D.L."/>
            <person name="Hacquard S."/>
            <person name="Amselem J."/>
            <person name="Cantarel B.L."/>
            <person name="Chiu R."/>
            <person name="Coutinho P.M."/>
            <person name="Feau N."/>
            <person name="Field M."/>
            <person name="Frey P."/>
            <person name="Gelhaye E."/>
            <person name="Goldberg J."/>
            <person name="Grabherr M.G."/>
            <person name="Kodira C.D."/>
            <person name="Kohler A."/>
            <person name="Kuees U."/>
            <person name="Lindquist E.A."/>
            <person name="Lucas S.M."/>
            <person name="Mago R."/>
            <person name="Mauceli E."/>
            <person name="Morin E."/>
            <person name="Murat C."/>
            <person name="Pangilinan J.L."/>
            <person name="Park R."/>
            <person name="Pearson M."/>
            <person name="Quesneville H."/>
            <person name="Rouhier N."/>
            <person name="Sakthikumar S."/>
            <person name="Salamov A.A."/>
            <person name="Schmutz J."/>
            <person name="Selles B."/>
            <person name="Shapiro H."/>
            <person name="Tanguay P."/>
            <person name="Tuskan G.A."/>
            <person name="Henrissat B."/>
            <person name="Van de Peer Y."/>
            <person name="Rouze P."/>
            <person name="Ellis J.G."/>
            <person name="Dodds P.N."/>
            <person name="Schein J.E."/>
            <person name="Zhong S."/>
            <person name="Hamelin R.C."/>
            <person name="Grigoriev I.V."/>
            <person name="Szabo L.J."/>
            <person name="Martin F."/>
        </authorList>
    </citation>
    <scope>NUCLEOTIDE SEQUENCE [LARGE SCALE GENOMIC DNA]</scope>
    <source>
        <strain evidence="2">CRL 75-36-700-3 / race SCCL</strain>
    </source>
</reference>
<dbReference type="VEuPathDB" id="FungiDB:PGTG_09673"/>
<evidence type="ECO:0000313" key="2">
    <source>
        <dbReference type="Proteomes" id="UP000008783"/>
    </source>
</evidence>
<protein>
    <submittedName>
        <fullName evidence="1">Uncharacterized protein</fullName>
    </submittedName>
</protein>
<reference key="1">
    <citation type="submission" date="2007-01" db="EMBL/GenBank/DDBJ databases">
        <title>The Genome Sequence of Puccinia graminis f. sp. tritici Strain CRL 75-36-700-3.</title>
        <authorList>
            <consortium name="The Broad Institute Genome Sequencing Platform"/>
            <person name="Birren B."/>
            <person name="Lander E."/>
            <person name="Galagan J."/>
            <person name="Nusbaum C."/>
            <person name="Devon K."/>
            <person name="Cuomo C."/>
            <person name="Jaffe D."/>
            <person name="Butler J."/>
            <person name="Alvarez P."/>
            <person name="Gnerre S."/>
            <person name="Grabherr M."/>
            <person name="Mauceli E."/>
            <person name="Brockman W."/>
            <person name="Young S."/>
            <person name="LaButti K."/>
            <person name="Sykes S."/>
            <person name="DeCaprio D."/>
            <person name="Crawford M."/>
            <person name="Koehrsen M."/>
            <person name="Engels R."/>
            <person name="Montgomery P."/>
            <person name="Pearson M."/>
            <person name="Howarth C."/>
            <person name="Larson L."/>
            <person name="White J."/>
            <person name="Zeng Q."/>
            <person name="Kodira C."/>
            <person name="Yandava C."/>
            <person name="Alvarado L."/>
            <person name="O'Leary S."/>
            <person name="Szabo L."/>
            <person name="Dean R."/>
            <person name="Schein J."/>
        </authorList>
    </citation>
    <scope>NUCLEOTIDE SEQUENCE</scope>
    <source>
        <strain>CRL 75-36-700-3</strain>
    </source>
</reference>
<dbReference type="HOGENOM" id="CLU_2942857_0_0_1"/>
<dbReference type="KEGG" id="pgr:PGTG_09673"/>
<dbReference type="InParanoid" id="E3KI35"/>
<gene>
    <name evidence="1" type="ORF">PGTG_09673</name>
</gene>
<accession>E3KI35</accession>
<organism evidence="1 2">
    <name type="scientific">Puccinia graminis f. sp. tritici (strain CRL 75-36-700-3 / race SCCL)</name>
    <name type="common">Black stem rust fungus</name>
    <dbReference type="NCBI Taxonomy" id="418459"/>
    <lineage>
        <taxon>Eukaryota</taxon>
        <taxon>Fungi</taxon>
        <taxon>Dikarya</taxon>
        <taxon>Basidiomycota</taxon>
        <taxon>Pucciniomycotina</taxon>
        <taxon>Pucciniomycetes</taxon>
        <taxon>Pucciniales</taxon>
        <taxon>Pucciniaceae</taxon>
        <taxon>Puccinia</taxon>
    </lineage>
</organism>
<keyword evidence="2" id="KW-1185">Reference proteome</keyword>
<proteinExistence type="predicted"/>
<name>E3KI35_PUCGT</name>
<sequence length="60" mass="6937">MDTAAMNMIKIFFIHYGNQEKDLSAGSSSVYAILRNWKTSHYRTFLEGRYADPYLFVPGI</sequence>
<dbReference type="EMBL" id="DS178288">
    <property type="protein sequence ID" value="EFP83960.1"/>
    <property type="molecule type" value="Genomic_DNA"/>
</dbReference>
<dbReference type="GeneID" id="10532652"/>
<dbReference type="Proteomes" id="UP000008783">
    <property type="component" value="Unassembled WGS sequence"/>
</dbReference>